<reference evidence="3 4" key="1">
    <citation type="submission" date="2018-06" db="EMBL/GenBank/DDBJ databases">
        <authorList>
            <consortium name="Pathogen Informatics"/>
            <person name="Doyle S."/>
        </authorList>
    </citation>
    <scope>NUCLEOTIDE SEQUENCE [LARGE SCALE GENOMIC DNA]</scope>
    <source>
        <strain evidence="3 4">NCTC11179</strain>
    </source>
</reference>
<dbReference type="EC" id="1.4.3.19" evidence="3"/>
<protein>
    <submittedName>
        <fullName evidence="3">Glycine oxidase</fullName>
        <ecNumber evidence="3">1.4.3.19</ecNumber>
    </submittedName>
</protein>
<name>A0A378U1P3_MYROD</name>
<dbReference type="Gene3D" id="3.30.9.10">
    <property type="entry name" value="D-Amino Acid Oxidase, subunit A, domain 2"/>
    <property type="match status" value="1"/>
</dbReference>
<evidence type="ECO:0000313" key="3">
    <source>
        <dbReference type="EMBL" id="STZ68911.1"/>
    </source>
</evidence>
<organism evidence="3 4">
    <name type="scientific">Myroides odoratus</name>
    <name type="common">Flavobacterium odoratum</name>
    <dbReference type="NCBI Taxonomy" id="256"/>
    <lineage>
        <taxon>Bacteria</taxon>
        <taxon>Pseudomonadati</taxon>
        <taxon>Bacteroidota</taxon>
        <taxon>Flavobacteriia</taxon>
        <taxon>Flavobacteriales</taxon>
        <taxon>Flavobacteriaceae</taxon>
        <taxon>Myroides</taxon>
    </lineage>
</organism>
<dbReference type="AlphaFoldDB" id="A0A378U1P3"/>
<keyword evidence="1 3" id="KW-0560">Oxidoreductase</keyword>
<dbReference type="PANTHER" id="PTHR13847">
    <property type="entry name" value="SARCOSINE DEHYDROGENASE-RELATED"/>
    <property type="match status" value="1"/>
</dbReference>
<keyword evidence="4" id="KW-1185">Reference proteome</keyword>
<dbReference type="Gene3D" id="3.50.50.60">
    <property type="entry name" value="FAD/NAD(P)-binding domain"/>
    <property type="match status" value="1"/>
</dbReference>
<dbReference type="InterPro" id="IPR036188">
    <property type="entry name" value="FAD/NAD-bd_sf"/>
</dbReference>
<dbReference type="EMBL" id="UGQL01000002">
    <property type="protein sequence ID" value="STZ68911.1"/>
    <property type="molecule type" value="Genomic_DNA"/>
</dbReference>
<gene>
    <name evidence="3" type="primary">thiO</name>
    <name evidence="3" type="ORF">NCTC11179_02394</name>
</gene>
<dbReference type="PANTHER" id="PTHR13847:SF289">
    <property type="entry name" value="GLYCINE OXIDASE"/>
    <property type="match status" value="1"/>
</dbReference>
<dbReference type="Pfam" id="PF01266">
    <property type="entry name" value="DAO"/>
    <property type="match status" value="1"/>
</dbReference>
<evidence type="ECO:0000313" key="4">
    <source>
        <dbReference type="Proteomes" id="UP000255024"/>
    </source>
</evidence>
<dbReference type="SUPFAM" id="SSF54373">
    <property type="entry name" value="FAD-linked reductases, C-terminal domain"/>
    <property type="match status" value="1"/>
</dbReference>
<dbReference type="SUPFAM" id="SSF51971">
    <property type="entry name" value="Nucleotide-binding domain"/>
    <property type="match status" value="1"/>
</dbReference>
<dbReference type="InterPro" id="IPR006076">
    <property type="entry name" value="FAD-dep_OxRdtase"/>
</dbReference>
<sequence length="355" mass="40516">MISIMVDYIVVGTGLAGIAFTEKLAQEGKTFVVIDSEERSSSLIAGGMYNPVVLKRFTDVWKVKEQLVIAEVFYPALEAKLQVKCWYPMDLYRRLASIEEQNNWFQAADRPNLNTFLSPEIVKMQLDGVDLSFGLGKVKATGYLETDDLIPAYRRYLTQIGCYKRETFDYDQLVYHENGISYKGIEAGRIVFAEGFGLLQNPFFKELPLDGTKGELMIVKIPGLKCDFMLKAGVFLIPIGEDKYKLGATYNWEDKTDVPTKEGREELIEGLKSFIDLDFEIIEHIAGIRPTVKDRRPLLGRSLESDRIFVLNGLGTRGVLLAPYLAEQLYNYIEKDRALEENISIHRYKKFKLKK</sequence>
<proteinExistence type="predicted"/>
<evidence type="ECO:0000256" key="1">
    <source>
        <dbReference type="ARBA" id="ARBA00023002"/>
    </source>
</evidence>
<dbReference type="GO" id="GO:0043799">
    <property type="term" value="F:glycine oxidase activity"/>
    <property type="evidence" value="ECO:0007669"/>
    <property type="project" value="UniProtKB-EC"/>
</dbReference>
<dbReference type="GO" id="GO:0005737">
    <property type="term" value="C:cytoplasm"/>
    <property type="evidence" value="ECO:0007669"/>
    <property type="project" value="TreeGrafter"/>
</dbReference>
<evidence type="ECO:0000259" key="2">
    <source>
        <dbReference type="Pfam" id="PF01266"/>
    </source>
</evidence>
<accession>A0A378U1P3</accession>
<feature type="domain" description="FAD dependent oxidoreductase" evidence="2">
    <location>
        <begin position="7"/>
        <end position="329"/>
    </location>
</feature>
<dbReference type="Proteomes" id="UP000255024">
    <property type="component" value="Unassembled WGS sequence"/>
</dbReference>
<dbReference type="RefSeq" id="WP_115091772.1">
    <property type="nucleotide sequence ID" value="NZ_CP068107.1"/>
</dbReference>